<protein>
    <submittedName>
        <fullName evidence="2">Uncharacterized protein</fullName>
    </submittedName>
</protein>
<dbReference type="EMBL" id="BGPR01001208">
    <property type="protein sequence ID" value="GBM48256.1"/>
    <property type="molecule type" value="Genomic_DNA"/>
</dbReference>
<keyword evidence="3" id="KW-1185">Reference proteome</keyword>
<feature type="chain" id="PRO_5021189582" evidence="1">
    <location>
        <begin position="19"/>
        <end position="84"/>
    </location>
</feature>
<evidence type="ECO:0000313" key="2">
    <source>
        <dbReference type="EMBL" id="GBM48256.1"/>
    </source>
</evidence>
<proteinExistence type="predicted"/>
<gene>
    <name evidence="2" type="ORF">AVEN_58749_1</name>
</gene>
<reference evidence="2 3" key="1">
    <citation type="journal article" date="2019" name="Sci. Rep.">
        <title>Orb-weaving spider Araneus ventricosus genome elucidates the spidroin gene catalogue.</title>
        <authorList>
            <person name="Kono N."/>
            <person name="Nakamura H."/>
            <person name="Ohtoshi R."/>
            <person name="Moran D.A.P."/>
            <person name="Shinohara A."/>
            <person name="Yoshida Y."/>
            <person name="Fujiwara M."/>
            <person name="Mori M."/>
            <person name="Tomita M."/>
            <person name="Arakawa K."/>
        </authorList>
    </citation>
    <scope>NUCLEOTIDE SEQUENCE [LARGE SCALE GENOMIC DNA]</scope>
</reference>
<dbReference type="Proteomes" id="UP000499080">
    <property type="component" value="Unassembled WGS sequence"/>
</dbReference>
<dbReference type="AlphaFoldDB" id="A0A4Y2G661"/>
<evidence type="ECO:0000313" key="3">
    <source>
        <dbReference type="Proteomes" id="UP000499080"/>
    </source>
</evidence>
<organism evidence="2 3">
    <name type="scientific">Araneus ventricosus</name>
    <name type="common">Orbweaver spider</name>
    <name type="synonym">Epeira ventricosa</name>
    <dbReference type="NCBI Taxonomy" id="182803"/>
    <lineage>
        <taxon>Eukaryota</taxon>
        <taxon>Metazoa</taxon>
        <taxon>Ecdysozoa</taxon>
        <taxon>Arthropoda</taxon>
        <taxon>Chelicerata</taxon>
        <taxon>Arachnida</taxon>
        <taxon>Araneae</taxon>
        <taxon>Araneomorphae</taxon>
        <taxon>Entelegynae</taxon>
        <taxon>Araneoidea</taxon>
        <taxon>Araneidae</taxon>
        <taxon>Araneus</taxon>
    </lineage>
</organism>
<dbReference type="PROSITE" id="PS51257">
    <property type="entry name" value="PROKAR_LIPOPROTEIN"/>
    <property type="match status" value="1"/>
</dbReference>
<evidence type="ECO:0000256" key="1">
    <source>
        <dbReference type="SAM" id="SignalP"/>
    </source>
</evidence>
<comment type="caution">
    <text evidence="2">The sequence shown here is derived from an EMBL/GenBank/DDBJ whole genome shotgun (WGS) entry which is preliminary data.</text>
</comment>
<name>A0A4Y2G661_ARAVE</name>
<sequence>MKFLVALSFFCLVCGCLAGYRNFNQYFPSSYISRYAYGNKYHVPGTYNHGYPQRYASAERNNVYDYALTTYPQGLGIEHYAAIN</sequence>
<keyword evidence="1" id="KW-0732">Signal</keyword>
<feature type="signal peptide" evidence="1">
    <location>
        <begin position="1"/>
        <end position="18"/>
    </location>
</feature>
<dbReference type="OrthoDB" id="6429456at2759"/>
<accession>A0A4Y2G661</accession>